<comment type="caution">
    <text evidence="2">The sequence shown here is derived from an EMBL/GenBank/DDBJ whole genome shotgun (WGS) entry which is preliminary data.</text>
</comment>
<feature type="region of interest" description="Disordered" evidence="1">
    <location>
        <begin position="53"/>
        <end position="75"/>
    </location>
</feature>
<proteinExistence type="predicted"/>
<protein>
    <submittedName>
        <fullName evidence="2">Uncharacterized protein</fullName>
    </submittedName>
</protein>
<accession>A0A4D4IWH2</accession>
<dbReference type="Proteomes" id="UP000298860">
    <property type="component" value="Unassembled WGS sequence"/>
</dbReference>
<dbReference type="RefSeq" id="WP_137811882.1">
    <property type="nucleotide sequence ID" value="NZ_BJFL01000001.1"/>
</dbReference>
<evidence type="ECO:0000256" key="1">
    <source>
        <dbReference type="SAM" id="MobiDB-lite"/>
    </source>
</evidence>
<evidence type="ECO:0000313" key="3">
    <source>
        <dbReference type="Proteomes" id="UP000298860"/>
    </source>
</evidence>
<gene>
    <name evidence="2" type="ORF">GTS_03280</name>
</gene>
<name>A0A4D4IWH2_9PSEU</name>
<dbReference type="EMBL" id="BJFL01000001">
    <property type="protein sequence ID" value="GDY28695.1"/>
    <property type="molecule type" value="Genomic_DNA"/>
</dbReference>
<sequence length="75" mass="7837">MRTFRAGPDPVAGDPTARVVLDVATTPADADPMWVSMTAAEARELAAELFARSEELDPSGMTSTGRADVSAKRSG</sequence>
<reference evidence="3" key="1">
    <citation type="submission" date="2019-04" db="EMBL/GenBank/DDBJ databases">
        <title>Draft genome sequence of Pseudonocardiaceae bacterium SL3-2-4.</title>
        <authorList>
            <person name="Ningsih F."/>
            <person name="Yokota A."/>
            <person name="Sakai Y."/>
            <person name="Nanatani K."/>
            <person name="Yabe S."/>
            <person name="Oetari A."/>
            <person name="Sjamsuridzal W."/>
        </authorList>
    </citation>
    <scope>NUCLEOTIDE SEQUENCE [LARGE SCALE GENOMIC DNA]</scope>
    <source>
        <strain evidence="3">SL3-2-4</strain>
    </source>
</reference>
<keyword evidence="3" id="KW-1185">Reference proteome</keyword>
<evidence type="ECO:0000313" key="2">
    <source>
        <dbReference type="EMBL" id="GDY28695.1"/>
    </source>
</evidence>
<organism evidence="2 3">
    <name type="scientific">Gandjariella thermophila</name>
    <dbReference type="NCBI Taxonomy" id="1931992"/>
    <lineage>
        <taxon>Bacteria</taxon>
        <taxon>Bacillati</taxon>
        <taxon>Actinomycetota</taxon>
        <taxon>Actinomycetes</taxon>
        <taxon>Pseudonocardiales</taxon>
        <taxon>Pseudonocardiaceae</taxon>
        <taxon>Gandjariella</taxon>
    </lineage>
</organism>
<dbReference type="AlphaFoldDB" id="A0A4D4IWH2"/>